<dbReference type="SUPFAM" id="SSF75217">
    <property type="entry name" value="alpha/beta knot"/>
    <property type="match status" value="1"/>
</dbReference>
<dbReference type="InterPro" id="IPR029026">
    <property type="entry name" value="tRNA_m1G_MTases_N"/>
</dbReference>
<evidence type="ECO:0000256" key="11">
    <source>
        <dbReference type="ARBA" id="ARBA00093636"/>
    </source>
</evidence>
<protein>
    <recommendedName>
        <fullName evidence="11">tRNA (guanosine(18)-2'-O)-methyltransferase TARBP1</fullName>
        <ecNumber evidence="10">2.1.1.34</ecNumber>
    </recommendedName>
    <alternativeName>
        <fullName evidence="12">TAR RNA-binding protein 1</fullName>
    </alternativeName>
</protein>
<comment type="subunit">
    <text evidence="2">Monomer and homodimer.</text>
</comment>
<dbReference type="PROSITE" id="PS51624">
    <property type="entry name" value="SAM_MT_TRMH_2"/>
    <property type="match status" value="1"/>
</dbReference>
<evidence type="ECO:0000256" key="9">
    <source>
        <dbReference type="ARBA" id="ARBA00093361"/>
    </source>
</evidence>
<evidence type="ECO:0000256" key="8">
    <source>
        <dbReference type="ARBA" id="ARBA00093266"/>
    </source>
</evidence>
<feature type="domain" description="TARBP1" evidence="15">
    <location>
        <begin position="296"/>
        <end position="429"/>
    </location>
</feature>
<gene>
    <name evidence="16" type="primary">TARBP1</name>
</gene>
<evidence type="ECO:0000256" key="2">
    <source>
        <dbReference type="ARBA" id="ARBA00011407"/>
    </source>
</evidence>
<dbReference type="InterPro" id="IPR001537">
    <property type="entry name" value="SpoU_MeTrfase"/>
</dbReference>
<organism evidence="16 17">
    <name type="scientific">Podarcis muralis</name>
    <name type="common">Wall lizard</name>
    <name type="synonym">Lacerta muralis</name>
    <dbReference type="NCBI Taxonomy" id="64176"/>
    <lineage>
        <taxon>Eukaryota</taxon>
        <taxon>Metazoa</taxon>
        <taxon>Chordata</taxon>
        <taxon>Craniata</taxon>
        <taxon>Vertebrata</taxon>
        <taxon>Euteleostomi</taxon>
        <taxon>Lepidosauria</taxon>
        <taxon>Squamata</taxon>
        <taxon>Bifurcata</taxon>
        <taxon>Unidentata</taxon>
        <taxon>Episquamata</taxon>
        <taxon>Laterata</taxon>
        <taxon>Lacertibaenia</taxon>
        <taxon>Lacertidae</taxon>
        <taxon>Podarcis</taxon>
    </lineage>
</organism>
<reference evidence="16" key="2">
    <citation type="submission" date="2025-08" db="UniProtKB">
        <authorList>
            <consortium name="Ensembl"/>
        </authorList>
    </citation>
    <scope>IDENTIFICATION</scope>
</reference>
<evidence type="ECO:0000259" key="15">
    <source>
        <dbReference type="Pfam" id="PF25050"/>
    </source>
</evidence>
<sequence length="1672" mass="187479">MRAGGSCVVSPAEFLPVRGTEKATRAKGAASTARQASHQASPRFPRSHLKRKGCWEKEERGKASDRPARPRALPAMDAVLADTLLSQCPDWGALLRAVCGGGAEGGPLSVEQAETLRFLLERVAAGGRNDERDAAARRVAWEAALGRCLPVLLGGASLPGESPEERLRLARAACGALRCCASLGGAPLAERLARESLEALEGSAGSGRLQVEAAVEVLAAVAPWLEEPALLGRAVAAALKLLRGDGEDDEEEKALLAAGRLLPALGRNSAALGLVWEGLVVLPPPPKGAPQRVSRTLLVLSALSDALFPASAQVEAAAQLLDARQCSSFWEVVQKGLTESDALCRKRARYLLKRAVDVSDKLRLECRCNRHSGNEPCLFWWCAEKNDQLIQFWENYILIMETLEGNQIHVIKPVLPKLNSLYEHAVSEQNDSWVFHPSWHMCIYKRMFESENKTLTKEGVIHFLDIWQTKHIPMSPGFSEFIIGPLMDALSESSLYSRLSGQIIGTCPPLGMKLQMFLATFFTSLPEKEKSSFLLKFIQKMSNRHWCAVPILFLSMALANIPAYRVLDTEGLLALRDVLQCTMITHQILLRGAAQCYLLKAAILLTDVEKVSLSDIANFIVSLKPEESLGRGTVLWTMLCNWLRVNDKHFRKPLNCNVPQDKTALSVYAQSLVEDYLKTPIANSAEDCLMPDWFEAKLVATMILLTADVEEMKHVYSVNGSTERIELKALLNPLLDVLLKLGTNPYISSLKTDKSLQLLLKLLQTCSIKCSSPQVDGIIAVLQNSFMTATESILDFLLRRLTANELNTISDLQRCNLYLEVLSELMNICSVNGWKKGPSICSFISSLINTSLCSVQEGNSEKEVKLGEQIQKVVSMASLSVICEIIDQKPDLQLESLPAVETLKTTISCAQLNHVLKKPCSMEKDSYLEEPASHQGWGKIVACYIHDQWVCLHFVLNNYQKLSKDKYIEHFLPDVQKCTRILQSALEAVTILPSDHILPVFHSMKIVVSKLLESSESLCIEAFDLAWKIIFALSNTQLIFWPNLKAFVQFVFDPEILAAAAKNKSQAYTRIKEIIFQMIEMSSTRTGVFNMLLTYCCQSWLFPTSDDPNAVEKAFSNASNYSELVVEACLFGTVFRRDQRLVQEVCAFIENLGDECAANVVTESTNRDDHYVRVCAIKFLCLLDETNTLHKKFIEDFVMKLLDRGELISKSKNRYYVNSLQHRIKNRLWQTLLVLFPKLHEDILTRTIDRILQAGHSNNQASVKYLIEWNIILILHKFPHFLQKFWDCFNYGEDQLKTSICTFLAVMSHFDVILQNISEKTPALKKALVVVLQWCFHHNFSVRLYALIALKKIWGMCKALCVEDFEALAPVIECSLNQAESMHGTGNAKKNWQRIQKHFFFENFHPLKDYCVETIFYTLPHLSEIAEEELISLSKFKAFTDIPLSSTFPFSHSRTSLLDLKQCDWSQQDLGLSSAESSSQRQWTDVQKKIIPWKDSTPDLELVFQDRATKLGKANNKLIVVASLIDKPTNLGGLCRTCEIFGVSALIVGSLHYINDKQFQYLSVSAEQWLSLIEVKPFQLADYLEQKKMEGYTIIGVEQTAKSCDLTEYCFPEKSLLLLGNEHEGIPANLIQQLDTCVEIPQQGVIRSLNVHVSGALLIWEYIRQQIVKGKE</sequence>
<evidence type="ECO:0000256" key="1">
    <source>
        <dbReference type="ARBA" id="ARBA00007228"/>
    </source>
</evidence>
<dbReference type="GO" id="GO:0030488">
    <property type="term" value="P:tRNA methylation"/>
    <property type="evidence" value="ECO:0007669"/>
    <property type="project" value="Ensembl"/>
</dbReference>
<keyword evidence="4" id="KW-0808">Transferase</keyword>
<evidence type="ECO:0000256" key="3">
    <source>
        <dbReference type="ARBA" id="ARBA00022603"/>
    </source>
</evidence>
<dbReference type="InterPro" id="IPR016024">
    <property type="entry name" value="ARM-type_fold"/>
</dbReference>
<evidence type="ECO:0000256" key="6">
    <source>
        <dbReference type="ARBA" id="ARBA00022884"/>
    </source>
</evidence>
<evidence type="ECO:0000256" key="13">
    <source>
        <dbReference type="SAM" id="MobiDB-lite"/>
    </source>
</evidence>
<keyword evidence="5" id="KW-0949">S-adenosyl-L-methionine</keyword>
<evidence type="ECO:0000256" key="10">
    <source>
        <dbReference type="ARBA" id="ARBA00093594"/>
    </source>
</evidence>
<evidence type="ECO:0000256" key="5">
    <source>
        <dbReference type="ARBA" id="ARBA00022691"/>
    </source>
</evidence>
<dbReference type="PANTHER" id="PTHR12029:SF11">
    <property type="entry name" value="METHYLTRANSFERASE TARBP1-RELATED"/>
    <property type="match status" value="1"/>
</dbReference>
<keyword evidence="17" id="KW-1185">Reference proteome</keyword>
<dbReference type="GeneTree" id="ENSGT00390000003939"/>
<feature type="compositionally biased region" description="Basic and acidic residues" evidence="13">
    <location>
        <begin position="53"/>
        <end position="68"/>
    </location>
</feature>
<dbReference type="InterPro" id="IPR025806">
    <property type="entry name" value="TARBP1"/>
</dbReference>
<feature type="domain" description="tRNA/rRNA methyltransferase SpoU type" evidence="14">
    <location>
        <begin position="1518"/>
        <end position="1659"/>
    </location>
</feature>
<proteinExistence type="inferred from homology"/>
<comment type="catalytic activity">
    <reaction evidence="8">
        <text>guanosine(18) in tRNA + S-adenosyl-L-methionine = 2'-O-methylguanosine(18) in tRNA + S-adenosyl-L-homocysteine + H(+)</text>
        <dbReference type="Rhea" id="RHEA:20077"/>
        <dbReference type="Rhea" id="RHEA-COMP:10190"/>
        <dbReference type="Rhea" id="RHEA-COMP:10192"/>
        <dbReference type="ChEBI" id="CHEBI:15378"/>
        <dbReference type="ChEBI" id="CHEBI:57856"/>
        <dbReference type="ChEBI" id="CHEBI:59789"/>
        <dbReference type="ChEBI" id="CHEBI:74269"/>
        <dbReference type="ChEBI" id="CHEBI:74445"/>
        <dbReference type="EC" id="2.1.1.34"/>
    </reaction>
    <physiologicalReaction direction="left-to-right" evidence="8">
        <dbReference type="Rhea" id="RHEA:20078"/>
    </physiologicalReaction>
</comment>
<comment type="function">
    <text evidence="9">S-adenosyl-L-methionine-dependent 2'-O-ribose methyltransferase that catalyzes the formation of 2'-O-methylguanosine at position 18 (Gm18) in a subset of tRNA. Selectively mediates Gm18 methylation of tRNAGln-TTG/CTG and tRNASer-TGA/GCT. Gm18 modification can enhance the stability of modified tRNAs.</text>
</comment>
<dbReference type="OMA" id="ANIPRCK"/>
<reference evidence="16 17" key="1">
    <citation type="journal article" date="2019" name="Proc. Natl. Acad. Sci. U.S.A.">
        <title>Regulatory changes in pterin and carotenoid genes underlie balanced color polymorphisms in the wall lizard.</title>
        <authorList>
            <person name="Andrade P."/>
            <person name="Pinho C."/>
            <person name="Perez I de Lanuza G."/>
            <person name="Afonso S."/>
            <person name="Brejcha J."/>
            <person name="Rubin C.J."/>
            <person name="Wallerman O."/>
            <person name="Pereira P."/>
            <person name="Sabatino S.J."/>
            <person name="Bellati A."/>
            <person name="Pellitteri-Rosa D."/>
            <person name="Bosakova Z."/>
            <person name="Bunikis I."/>
            <person name="Carretero M.A."/>
            <person name="Feiner N."/>
            <person name="Marsik P."/>
            <person name="Pauperio F."/>
            <person name="Salvi D."/>
            <person name="Soler L."/>
            <person name="While G.M."/>
            <person name="Uller T."/>
            <person name="Font E."/>
            <person name="Andersson L."/>
            <person name="Carneiro M."/>
        </authorList>
    </citation>
    <scope>NUCLEOTIDE SEQUENCE</scope>
</reference>
<dbReference type="Ensembl" id="ENSPMRT00000001344.1">
    <property type="protein sequence ID" value="ENSPMRP00000001270.1"/>
    <property type="gene ID" value="ENSPMRG00000000940.1"/>
</dbReference>
<evidence type="ECO:0000259" key="14">
    <source>
        <dbReference type="Pfam" id="PF00588"/>
    </source>
</evidence>
<dbReference type="InterPro" id="IPR045330">
    <property type="entry name" value="TRM3/TARBP1"/>
</dbReference>
<dbReference type="InterPro" id="IPR056921">
    <property type="entry name" value="TARBP1_dom"/>
</dbReference>
<dbReference type="Proteomes" id="UP000472272">
    <property type="component" value="Chromosome 3"/>
</dbReference>
<keyword evidence="3" id="KW-0489">Methyltransferase</keyword>
<dbReference type="PANTHER" id="PTHR12029">
    <property type="entry name" value="RNA METHYLTRANSFERASE"/>
    <property type="match status" value="1"/>
</dbReference>
<evidence type="ECO:0000313" key="16">
    <source>
        <dbReference type="Ensembl" id="ENSPMRP00000001270.1"/>
    </source>
</evidence>
<reference evidence="16" key="3">
    <citation type="submission" date="2025-09" db="UniProtKB">
        <authorList>
            <consortium name="Ensembl"/>
        </authorList>
    </citation>
    <scope>IDENTIFICATION</scope>
</reference>
<dbReference type="GO" id="GO:0141100">
    <property type="term" value="F:tRNA (guanine(18)-2'-O)-methyltransferase activity"/>
    <property type="evidence" value="ECO:0007669"/>
    <property type="project" value="UniProtKB-EC"/>
</dbReference>
<dbReference type="SUPFAM" id="SSF48371">
    <property type="entry name" value="ARM repeat"/>
    <property type="match status" value="1"/>
</dbReference>
<name>A0A670HPX0_PODMU</name>
<dbReference type="Pfam" id="PF00588">
    <property type="entry name" value="SpoU_methylase"/>
    <property type="match status" value="1"/>
</dbReference>
<dbReference type="FunFam" id="3.40.1280.10:FF:000010">
    <property type="entry name" value="probable methyltransferase TARBP1"/>
    <property type="match status" value="1"/>
</dbReference>
<evidence type="ECO:0000256" key="4">
    <source>
        <dbReference type="ARBA" id="ARBA00022679"/>
    </source>
</evidence>
<dbReference type="InterPro" id="IPR044748">
    <property type="entry name" value="Trm3/TARBP1_C"/>
</dbReference>
<dbReference type="InterPro" id="IPR029028">
    <property type="entry name" value="Alpha/beta_knot_MTases"/>
</dbReference>
<dbReference type="GO" id="GO:0003723">
    <property type="term" value="F:RNA binding"/>
    <property type="evidence" value="ECO:0007669"/>
    <property type="project" value="UniProtKB-KW"/>
</dbReference>
<comment type="similarity">
    <text evidence="1">Belongs to the class IV-like SAM-binding methyltransferase superfamily. RNA methyltransferase TrmH family.</text>
</comment>
<keyword evidence="6" id="KW-0694">RNA-binding</keyword>
<feature type="region of interest" description="Disordered" evidence="13">
    <location>
        <begin position="18"/>
        <end position="70"/>
    </location>
</feature>
<evidence type="ECO:0000256" key="7">
    <source>
        <dbReference type="ARBA" id="ARBA00022990"/>
    </source>
</evidence>
<dbReference type="CDD" id="cd18091">
    <property type="entry name" value="SpoU-like_TRM3-like"/>
    <property type="match status" value="1"/>
</dbReference>
<keyword evidence="7" id="KW-0007">Acetylation</keyword>
<dbReference type="Gene3D" id="3.40.1280.10">
    <property type="match status" value="1"/>
</dbReference>
<dbReference type="Pfam" id="PF25050">
    <property type="entry name" value="TARBP1"/>
    <property type="match status" value="1"/>
</dbReference>
<dbReference type="EC" id="2.1.1.34" evidence="10"/>
<evidence type="ECO:0000256" key="12">
    <source>
        <dbReference type="ARBA" id="ARBA00093656"/>
    </source>
</evidence>
<accession>A0A670HPX0</accession>
<evidence type="ECO:0000313" key="17">
    <source>
        <dbReference type="Proteomes" id="UP000472272"/>
    </source>
</evidence>